<dbReference type="GO" id="GO:0016740">
    <property type="term" value="F:transferase activity"/>
    <property type="evidence" value="ECO:0007669"/>
    <property type="project" value="UniProtKB-KW"/>
</dbReference>
<keyword evidence="2" id="KW-0573">Peptidoglycan synthesis</keyword>
<keyword evidence="2" id="KW-0133">Cell shape</keyword>
<feature type="binding site" evidence="2">
    <location>
        <begin position="188"/>
        <end position="190"/>
    </location>
    <ligand>
        <name>substrate</name>
    </ligand>
</feature>
<feature type="binding site" evidence="2">
    <location>
        <position position="65"/>
    </location>
    <ligand>
        <name>substrate</name>
    </ligand>
</feature>
<evidence type="ECO:0000256" key="2">
    <source>
        <dbReference type="HAMAP-Rule" id="MF_01139"/>
    </source>
</evidence>
<feature type="binding site" evidence="2">
    <location>
        <begin position="59"/>
        <end position="61"/>
    </location>
    <ligand>
        <name>substrate</name>
    </ligand>
</feature>
<feature type="binding site" evidence="2">
    <location>
        <position position="31"/>
    </location>
    <ligand>
        <name>substrate</name>
    </ligand>
</feature>
<keyword evidence="4" id="KW-1185">Reference proteome</keyword>
<feature type="binding site" evidence="2">
    <location>
        <position position="14"/>
    </location>
    <ligand>
        <name>Mg(2+)</name>
        <dbReference type="ChEBI" id="CHEBI:18420"/>
    </ligand>
</feature>
<feature type="binding site" evidence="2">
    <location>
        <position position="27"/>
    </location>
    <ligand>
        <name>substrate</name>
    </ligand>
</feature>
<evidence type="ECO:0000313" key="4">
    <source>
        <dbReference type="Proteomes" id="UP001564408"/>
    </source>
</evidence>
<dbReference type="InterPro" id="IPR018520">
    <property type="entry name" value="UPP_synth-like_CS"/>
</dbReference>
<feature type="active site" evidence="2">
    <location>
        <position position="14"/>
    </location>
</feature>
<keyword evidence="2" id="KW-0961">Cell wall biogenesis/degradation</keyword>
<dbReference type="CDD" id="cd00475">
    <property type="entry name" value="Cis_IPPS"/>
    <property type="match status" value="1"/>
</dbReference>
<keyword evidence="1 2" id="KW-0808">Transferase</keyword>
<dbReference type="InterPro" id="IPR036424">
    <property type="entry name" value="UPP_synth-like_sf"/>
</dbReference>
<name>A0ABV4BDR4_9GAMM</name>
<dbReference type="NCBIfam" id="TIGR00055">
    <property type="entry name" value="uppS"/>
    <property type="match status" value="1"/>
</dbReference>
<dbReference type="Proteomes" id="UP001564408">
    <property type="component" value="Unassembled WGS sequence"/>
</dbReference>
<dbReference type="EC" id="2.5.1.31" evidence="2"/>
<accession>A0ABV4BDR4</accession>
<reference evidence="3 4" key="1">
    <citation type="submission" date="2024-05" db="EMBL/GenBank/DDBJ databases">
        <title>Genome Sequence and Characterization of the New Strain Purple Sulfur Bacterium of Genus Thioalkalicoccus.</title>
        <authorList>
            <person name="Bryantseva I.A."/>
            <person name="Kyndt J.A."/>
            <person name="Imhoff J.F."/>
        </authorList>
    </citation>
    <scope>NUCLEOTIDE SEQUENCE [LARGE SCALE GENOMIC DNA]</scope>
    <source>
        <strain evidence="3 4">Um2</strain>
    </source>
</reference>
<organism evidence="3 4">
    <name type="scientific">Thioalkalicoccus limnaeus</name>
    <dbReference type="NCBI Taxonomy" id="120681"/>
    <lineage>
        <taxon>Bacteria</taxon>
        <taxon>Pseudomonadati</taxon>
        <taxon>Pseudomonadota</taxon>
        <taxon>Gammaproteobacteria</taxon>
        <taxon>Chromatiales</taxon>
        <taxon>Chromatiaceae</taxon>
        <taxon>Thioalkalicoccus</taxon>
    </lineage>
</organism>
<protein>
    <recommendedName>
        <fullName evidence="2">Ditrans,polycis-undecaprenyl-diphosphate synthase ((2E,6E)-farnesyl-diphosphate specific)</fullName>
        <ecNumber evidence="2">2.5.1.31</ecNumber>
    </recommendedName>
    <alternativeName>
        <fullName evidence="2">Ditrans,polycis-undecaprenylcistransferase</fullName>
    </alternativeName>
    <alternativeName>
        <fullName evidence="2">Undecaprenyl diphosphate synthase</fullName>
        <shortName evidence="2">UDS</shortName>
    </alternativeName>
    <alternativeName>
        <fullName evidence="2">Undecaprenyl pyrophosphate synthase</fullName>
        <shortName evidence="2">UPP synthase</shortName>
    </alternativeName>
</protein>
<comment type="catalytic activity">
    <reaction evidence="2">
        <text>8 isopentenyl diphosphate + (2E,6E)-farnesyl diphosphate = di-trans,octa-cis-undecaprenyl diphosphate + 8 diphosphate</text>
        <dbReference type="Rhea" id="RHEA:27551"/>
        <dbReference type="ChEBI" id="CHEBI:33019"/>
        <dbReference type="ChEBI" id="CHEBI:58405"/>
        <dbReference type="ChEBI" id="CHEBI:128769"/>
        <dbReference type="ChEBI" id="CHEBI:175763"/>
        <dbReference type="EC" id="2.5.1.31"/>
    </reaction>
</comment>
<evidence type="ECO:0000313" key="3">
    <source>
        <dbReference type="EMBL" id="MEY6431648.1"/>
    </source>
</evidence>
<dbReference type="InterPro" id="IPR001441">
    <property type="entry name" value="UPP_synth-like"/>
</dbReference>
<dbReference type="EMBL" id="JBDKXB010000004">
    <property type="protein sequence ID" value="MEY6431648.1"/>
    <property type="molecule type" value="Genomic_DNA"/>
</dbReference>
<dbReference type="HAMAP" id="MF_01139">
    <property type="entry name" value="ISPT"/>
    <property type="match status" value="1"/>
</dbReference>
<feature type="binding site" evidence="2">
    <location>
        <begin position="15"/>
        <end position="18"/>
    </location>
    <ligand>
        <name>substrate</name>
    </ligand>
</feature>
<feature type="binding site" evidence="2">
    <location>
        <position position="19"/>
    </location>
    <ligand>
        <name>substrate</name>
    </ligand>
</feature>
<comment type="cofactor">
    <cofactor evidence="2">
        <name>Mg(2+)</name>
        <dbReference type="ChEBI" id="CHEBI:18420"/>
    </cofactor>
    <text evidence="2">Binds 2 magnesium ions per subunit.</text>
</comment>
<comment type="similarity">
    <text evidence="2">Belongs to the UPP synthase family.</text>
</comment>
<keyword evidence="2" id="KW-0479">Metal-binding</keyword>
<feature type="active site" description="Proton acceptor" evidence="2">
    <location>
        <position position="62"/>
    </location>
</feature>
<dbReference type="SUPFAM" id="SSF64005">
    <property type="entry name" value="Undecaprenyl diphosphate synthase"/>
    <property type="match status" value="1"/>
</dbReference>
<proteinExistence type="inferred from homology"/>
<keyword evidence="2" id="KW-0460">Magnesium</keyword>
<dbReference type="PROSITE" id="PS01066">
    <property type="entry name" value="UPP_SYNTHASE"/>
    <property type="match status" value="1"/>
</dbReference>
<dbReference type="Pfam" id="PF01255">
    <property type="entry name" value="Prenyltransf"/>
    <property type="match status" value="1"/>
</dbReference>
<feature type="binding site" evidence="2">
    <location>
        <position position="63"/>
    </location>
    <ligand>
        <name>substrate</name>
    </ligand>
</feature>
<gene>
    <name evidence="2 3" type="primary">uppS</name>
    <name evidence="3" type="ORF">ABC977_04410</name>
</gene>
<feature type="binding site" evidence="2">
    <location>
        <position position="201"/>
    </location>
    <ligand>
        <name>Mg(2+)</name>
        <dbReference type="ChEBI" id="CHEBI:18420"/>
    </ligand>
</feature>
<sequence>MGRTVPRHVAIIMDGNGRWAQQRRLPRTVGHRAGVKSVRAVVEESVRQGIEALTLFAFSSENWRRPQAEIRLLMELFLQTLRSDVRQLHENGVRLRVLGDRSAFPDVLQRRIAEAEDLTANNETLQLQIAANYGGRWDITQAARRLAADCVAGCLDPNAIDENAVRARLTGADLPEPDLFVRTGGEKRLSNFLLWQSAYAELYFTHLFWPDFDEDAYRLALADFASRQRRFGLTGDQISTLAGCVGG</sequence>
<dbReference type="Gene3D" id="3.40.1180.10">
    <property type="entry name" value="Decaprenyl diphosphate synthase-like"/>
    <property type="match status" value="1"/>
</dbReference>
<dbReference type="PANTHER" id="PTHR10291:SF0">
    <property type="entry name" value="DEHYDRODOLICHYL DIPHOSPHATE SYNTHASE 2"/>
    <property type="match status" value="1"/>
</dbReference>
<evidence type="ECO:0000256" key="1">
    <source>
        <dbReference type="ARBA" id="ARBA00022679"/>
    </source>
</evidence>
<comment type="caution">
    <text evidence="3">The sequence shown here is derived from an EMBL/GenBank/DDBJ whole genome shotgun (WGS) entry which is preliminary data.</text>
</comment>
<feature type="binding site" evidence="2">
    <location>
        <position position="182"/>
    </location>
    <ligand>
        <name>substrate</name>
    </ligand>
</feature>
<comment type="subunit">
    <text evidence="2">Homodimer.</text>
</comment>
<dbReference type="PANTHER" id="PTHR10291">
    <property type="entry name" value="DEHYDRODOLICHYL DIPHOSPHATE SYNTHASE FAMILY MEMBER"/>
    <property type="match status" value="1"/>
</dbReference>
<comment type="function">
    <text evidence="2">Catalyzes the sequential condensation of isopentenyl diphosphate (IPP) with (2E,6E)-farnesyl diphosphate (E,E-FPP) to yield (2Z,6Z,10Z,14Z,18Z,22Z,26Z,30Z,34E,38E)-undecaprenyl diphosphate (di-trans,octa-cis-UPP). UPP is the precursor of glycosyl carrier lipid in the biosynthesis of bacterial cell wall polysaccharide components such as peptidoglycan and lipopolysaccharide.</text>
</comment>